<keyword evidence="4" id="KW-0830">Ubiquinone</keyword>
<evidence type="ECO:0000256" key="2">
    <source>
        <dbReference type="SAM" id="Phobius"/>
    </source>
</evidence>
<dbReference type="InterPro" id="IPR004147">
    <property type="entry name" value="ABC1_dom"/>
</dbReference>
<keyword evidence="2" id="KW-0472">Membrane</keyword>
<feature type="transmembrane region" description="Helical" evidence="2">
    <location>
        <begin position="524"/>
        <end position="547"/>
    </location>
</feature>
<proteinExistence type="inferred from homology"/>
<evidence type="ECO:0000313" key="4">
    <source>
        <dbReference type="EMBL" id="SEM35602.1"/>
    </source>
</evidence>
<name>A0ABY1A9B8_9LACO</name>
<evidence type="ECO:0000256" key="1">
    <source>
        <dbReference type="ARBA" id="ARBA00009670"/>
    </source>
</evidence>
<dbReference type="SUPFAM" id="SSF56112">
    <property type="entry name" value="Protein kinase-like (PK-like)"/>
    <property type="match status" value="1"/>
</dbReference>
<keyword evidence="2" id="KW-1133">Transmembrane helix</keyword>
<dbReference type="InterPro" id="IPR050154">
    <property type="entry name" value="UbiB_kinase"/>
</dbReference>
<dbReference type="PANTHER" id="PTHR10566:SF113">
    <property type="entry name" value="PROTEIN ACTIVITY OF BC1 COMPLEX KINASE 7, CHLOROPLASTIC"/>
    <property type="match status" value="1"/>
</dbReference>
<dbReference type="InterPro" id="IPR011009">
    <property type="entry name" value="Kinase-like_dom_sf"/>
</dbReference>
<organism evidence="4 5">
    <name type="scientific">Ligilactobacillus ruminis</name>
    <dbReference type="NCBI Taxonomy" id="1623"/>
    <lineage>
        <taxon>Bacteria</taxon>
        <taxon>Bacillati</taxon>
        <taxon>Bacillota</taxon>
        <taxon>Bacilli</taxon>
        <taxon>Lactobacillales</taxon>
        <taxon>Lactobacillaceae</taxon>
        <taxon>Ligilactobacillus</taxon>
    </lineage>
</organism>
<reference evidence="4 5" key="1">
    <citation type="submission" date="2016-10" db="EMBL/GenBank/DDBJ databases">
        <authorList>
            <person name="Varghese N."/>
            <person name="Submissions S."/>
        </authorList>
    </citation>
    <scope>NUCLEOTIDE SEQUENCE [LARGE SCALE GENOMIC DNA]</scope>
    <source>
        <strain evidence="4 5">WC1T17</strain>
    </source>
</reference>
<feature type="transmembrane region" description="Helical" evidence="2">
    <location>
        <begin position="553"/>
        <end position="574"/>
    </location>
</feature>
<comment type="caution">
    <text evidence="4">The sequence shown here is derived from an EMBL/GenBank/DDBJ whole genome shotgun (WGS) entry which is preliminary data.</text>
</comment>
<keyword evidence="2" id="KW-0812">Transmembrane</keyword>
<dbReference type="EMBL" id="FOCC01000001">
    <property type="protein sequence ID" value="SEM35602.1"/>
    <property type="molecule type" value="Genomic_DNA"/>
</dbReference>
<gene>
    <name evidence="4" type="ORF">SAMN05216431_101208</name>
</gene>
<accession>A0ABY1A9B8</accession>
<dbReference type="CDD" id="cd05121">
    <property type="entry name" value="ABC1_ADCK3-like"/>
    <property type="match status" value="1"/>
</dbReference>
<protein>
    <submittedName>
        <fullName evidence="4">Ubiquinone biosynthesis protein</fullName>
    </submittedName>
</protein>
<feature type="domain" description="ABC1 atypical kinase-like" evidence="3">
    <location>
        <begin position="81"/>
        <end position="367"/>
    </location>
</feature>
<evidence type="ECO:0000313" key="5">
    <source>
        <dbReference type="Proteomes" id="UP000182089"/>
    </source>
</evidence>
<dbReference type="Proteomes" id="UP000182089">
    <property type="component" value="Unassembled WGS sequence"/>
</dbReference>
<comment type="similarity">
    <text evidence="1">Belongs to the protein kinase superfamily. ADCK protein kinase family.</text>
</comment>
<sequence>MSNEHNSRINEITAKDRRSRLLEIVRIMRSHDFIHNFSKQTNPKEVRLALEELGPTFIKGGQILSTRPDLISPSFIAEFSKLQDDVEIDSFASMQQTFKEQTGEDLSEAFASFEEHPFASASIGQTHRAVLKDGTQVVVKIQHPKVQELVETDLALFRQALRFLKFIPDISVIDPKEILNELQTSLLNEIDTSVEIKNSQAFYRLNNDHDIIKVPKVYTKYSTQKILVTSQMKGQSIKKLADTPLDKDEATRQEQLKVRKYVAKILVQNFIKQVFVDNFFHADPHPGNILFYNLPKDDHHVQYGTSKVVKKTLGKVEVKATKQHVLPPYRIVYLDFGMMGHLTPMLADGIAKIVIAIVGRDIRAIGQAILAVCNRTGKVDPEDFYAELGIFLEPYLKEGLGQIDFPSMLYQIIELCRKNHLQVKPEVTLLVKAFGSLEGLVAQLDPDMSLMDVARPFTKDYLKRKLNLKTEAENTLLTLAQIAKATPQLPIKLNQMLDILTQGQGRLTLKLKGQDRLLDRIEVIVNRIIITIILAAIIMSSSLLVQGSAGHPAIYNIGVGGYLISFMLILFLAITSFHDHFKKR</sequence>
<evidence type="ECO:0000259" key="3">
    <source>
        <dbReference type="Pfam" id="PF03109"/>
    </source>
</evidence>
<dbReference type="PANTHER" id="PTHR10566">
    <property type="entry name" value="CHAPERONE-ACTIVITY OF BC1 COMPLEX CABC1 -RELATED"/>
    <property type="match status" value="1"/>
</dbReference>
<dbReference type="Pfam" id="PF03109">
    <property type="entry name" value="ABC1"/>
    <property type="match status" value="1"/>
</dbReference>